<name>A0A2N5J7A0_9BIFI</name>
<organism evidence="1 2">
    <name type="scientific">Bifidobacterium margollesii</name>
    <dbReference type="NCBI Taxonomy" id="2020964"/>
    <lineage>
        <taxon>Bacteria</taxon>
        <taxon>Bacillati</taxon>
        <taxon>Actinomycetota</taxon>
        <taxon>Actinomycetes</taxon>
        <taxon>Bifidobacteriales</taxon>
        <taxon>Bifidobacteriaceae</taxon>
        <taxon>Bifidobacterium</taxon>
    </lineage>
</organism>
<evidence type="ECO:0000313" key="1">
    <source>
        <dbReference type="EMBL" id="PLS30086.1"/>
    </source>
</evidence>
<keyword evidence="2" id="KW-1185">Reference proteome</keyword>
<dbReference type="EMBL" id="NMWU01000047">
    <property type="protein sequence ID" value="PLS30086.1"/>
    <property type="molecule type" value="Genomic_DNA"/>
</dbReference>
<protein>
    <submittedName>
        <fullName evidence="1">Uncharacterized protein</fullName>
    </submittedName>
</protein>
<dbReference type="RefSeq" id="WP_101618208.1">
    <property type="nucleotide sequence ID" value="NZ_NMWU01000047.1"/>
</dbReference>
<evidence type="ECO:0000313" key="2">
    <source>
        <dbReference type="Proteomes" id="UP000235050"/>
    </source>
</evidence>
<dbReference type="AlphaFoldDB" id="A0A2N5J7A0"/>
<accession>A0A2N5J7A0</accession>
<reference evidence="1 2" key="1">
    <citation type="submission" date="2017-07" db="EMBL/GenBank/DDBJ databases">
        <title>Bifidobacterium novel species.</title>
        <authorList>
            <person name="Lugli G.A."/>
            <person name="Milani C."/>
            <person name="Duranti S."/>
            <person name="Mangifesta M."/>
        </authorList>
    </citation>
    <scope>NUCLEOTIDE SEQUENCE [LARGE SCALE GENOMIC DNA]</scope>
    <source>
        <strain evidence="2">Uis1B</strain>
    </source>
</reference>
<dbReference type="Proteomes" id="UP000235050">
    <property type="component" value="Unassembled WGS sequence"/>
</dbReference>
<proteinExistence type="predicted"/>
<dbReference type="OrthoDB" id="8905652at2"/>
<sequence length="146" mass="16614">MGLGFAYLINGDWRATSWPTLMTRDVVDHFYVEDYEKLGPEYGYPASMLGKLIPVDDEFEVPLTPEEIKRVNAQDHYWFEYRNAGGRAISSIGYGFVAAALAESTEGRISSVDYAFDPKHNGETAEQFLTWWGDEQMAFYGRKSFA</sequence>
<comment type="caution">
    <text evidence="1">The sequence shown here is derived from an EMBL/GenBank/DDBJ whole genome shotgun (WGS) entry which is preliminary data.</text>
</comment>
<gene>
    <name evidence="1" type="ORF">Uis1B_2097</name>
</gene>